<dbReference type="Gene3D" id="4.10.60.10">
    <property type="entry name" value="Zinc finger, CCHC-type"/>
    <property type="match status" value="2"/>
</dbReference>
<dbReference type="PROSITE" id="PS50158">
    <property type="entry name" value="ZF_CCHC"/>
    <property type="match status" value="3"/>
</dbReference>
<organism evidence="4 5">
    <name type="scientific">Brassica cretica</name>
    <name type="common">Mustard</name>
    <dbReference type="NCBI Taxonomy" id="69181"/>
    <lineage>
        <taxon>Eukaryota</taxon>
        <taxon>Viridiplantae</taxon>
        <taxon>Streptophyta</taxon>
        <taxon>Embryophyta</taxon>
        <taxon>Tracheophyta</taxon>
        <taxon>Spermatophyta</taxon>
        <taxon>Magnoliopsida</taxon>
        <taxon>eudicotyledons</taxon>
        <taxon>Gunneridae</taxon>
        <taxon>Pentapetalae</taxon>
        <taxon>rosids</taxon>
        <taxon>malvids</taxon>
        <taxon>Brassicales</taxon>
        <taxon>Brassicaceae</taxon>
        <taxon>Brassiceae</taxon>
        <taxon>Brassica</taxon>
    </lineage>
</organism>
<name>A0ABQ7F6W6_BRACR</name>
<dbReference type="Proteomes" id="UP000266723">
    <property type="component" value="Unassembled WGS sequence"/>
</dbReference>
<dbReference type="PANTHER" id="PTHR34482:SF36">
    <property type="entry name" value="RETROTRANSPOSON GAG DOMAIN-CONTAINING PROTEIN"/>
    <property type="match status" value="1"/>
</dbReference>
<evidence type="ECO:0000259" key="3">
    <source>
        <dbReference type="PROSITE" id="PS50158"/>
    </source>
</evidence>
<keyword evidence="1" id="KW-0863">Zinc-finger</keyword>
<feature type="compositionally biased region" description="Polar residues" evidence="2">
    <location>
        <begin position="243"/>
        <end position="254"/>
    </location>
</feature>
<dbReference type="InterPro" id="IPR001878">
    <property type="entry name" value="Znf_CCHC"/>
</dbReference>
<sequence length="536" mass="58021">MSSGSTAKEQNFTKESSWRGRLHVHVKRAVRPAHATFLQHKKPTSSAADGITGGSRLTSQTVLRQEVPTATSKSYTFKTRSDLNNATRRTRLLVRSSLTLQWSSTCLYRTTLMFTGLLNSGEKTQSVMVVTTVNPKIFGGNLYLNSTPVTKFYFDTNIPPSIKELKGSLGGAAAEVFPCVDTMEAMKKVKMSIGDLNTYISNSNEQAAEQEAGISEEAKVFGTVAHVHPGKHAGKNQKPVKAGSSSKPNATGRSACSTCGKMHSGVCRAATGACHRCGSMDHKVRDCPKEDLRPKSQNKDAGERVCYNCGKTGHYKNQCPKDAPAAKRQAIMPRVYTIGDESMDPSTSRPITASTIQINQLSHSLSIKHQVNSHCKIRNYDNVAELVEKAAEQEAGISEEAKVFGTVAHVHPGKHAGKNQKPVKAGSSSKPNATGRSACLTCGKMHFGVCRAATGACHRCGSMDHKVRDCPEEDLRPKSQNKGAGKHVCYNYGETGHYKYQCPKDAQSAGKRPSDGPQPAAKRHAIMPRVYTIGDE</sequence>
<dbReference type="SMART" id="SM00343">
    <property type="entry name" value="ZnF_C2HC"/>
    <property type="match status" value="4"/>
</dbReference>
<protein>
    <recommendedName>
        <fullName evidence="3">CCHC-type domain-containing protein</fullName>
    </recommendedName>
</protein>
<evidence type="ECO:0000313" key="5">
    <source>
        <dbReference type="Proteomes" id="UP000266723"/>
    </source>
</evidence>
<comment type="caution">
    <text evidence="4">The sequence shown here is derived from an EMBL/GenBank/DDBJ whole genome shotgun (WGS) entry which is preliminary data.</text>
</comment>
<accession>A0ABQ7F6W6</accession>
<feature type="region of interest" description="Disordered" evidence="2">
    <location>
        <begin position="229"/>
        <end position="254"/>
    </location>
</feature>
<dbReference type="SUPFAM" id="SSF57756">
    <property type="entry name" value="Retrovirus zinc finger-like domains"/>
    <property type="match status" value="2"/>
</dbReference>
<reference evidence="4 5" key="1">
    <citation type="journal article" date="2020" name="BMC Genomics">
        <title>Intraspecific diversification of the crop wild relative Brassica cretica Lam. using demographic model selection.</title>
        <authorList>
            <person name="Kioukis A."/>
            <person name="Michalopoulou V.A."/>
            <person name="Briers L."/>
            <person name="Pirintsos S."/>
            <person name="Studholme D.J."/>
            <person name="Pavlidis P."/>
            <person name="Sarris P.F."/>
        </authorList>
    </citation>
    <scope>NUCLEOTIDE SEQUENCE [LARGE SCALE GENOMIC DNA]</scope>
    <source>
        <strain evidence="5">cv. PFS-1207/04</strain>
    </source>
</reference>
<dbReference type="Pfam" id="PF00098">
    <property type="entry name" value="zf-CCHC"/>
    <property type="match status" value="3"/>
</dbReference>
<dbReference type="InterPro" id="IPR036875">
    <property type="entry name" value="Znf_CCHC_sf"/>
</dbReference>
<keyword evidence="1" id="KW-0862">Zinc</keyword>
<evidence type="ECO:0000256" key="2">
    <source>
        <dbReference type="SAM" id="MobiDB-lite"/>
    </source>
</evidence>
<feature type="region of interest" description="Disordered" evidence="2">
    <location>
        <begin position="503"/>
        <end position="536"/>
    </location>
</feature>
<dbReference type="EMBL" id="QGKV02000297">
    <property type="protein sequence ID" value="KAF3611796.1"/>
    <property type="molecule type" value="Genomic_DNA"/>
</dbReference>
<feature type="region of interest" description="Disordered" evidence="2">
    <location>
        <begin position="412"/>
        <end position="434"/>
    </location>
</feature>
<evidence type="ECO:0000313" key="4">
    <source>
        <dbReference type="EMBL" id="KAF3611796.1"/>
    </source>
</evidence>
<feature type="compositionally biased region" description="Polar residues" evidence="2">
    <location>
        <begin position="55"/>
        <end position="67"/>
    </location>
</feature>
<gene>
    <name evidence="4" type="ORF">DY000_02047132</name>
</gene>
<feature type="domain" description="CCHC-type" evidence="3">
    <location>
        <begin position="457"/>
        <end position="472"/>
    </location>
</feature>
<feature type="region of interest" description="Disordered" evidence="2">
    <location>
        <begin position="37"/>
        <end position="67"/>
    </location>
</feature>
<feature type="domain" description="CCHC-type" evidence="3">
    <location>
        <begin position="274"/>
        <end position="289"/>
    </location>
</feature>
<keyword evidence="1" id="KW-0479">Metal-binding</keyword>
<proteinExistence type="predicted"/>
<keyword evidence="5" id="KW-1185">Reference proteome</keyword>
<feature type="domain" description="CCHC-type" evidence="3">
    <location>
        <begin position="306"/>
        <end position="321"/>
    </location>
</feature>
<dbReference type="PANTHER" id="PTHR34482">
    <property type="entry name" value="DNA DAMAGE-INDUCIBLE PROTEIN 1-LIKE"/>
    <property type="match status" value="1"/>
</dbReference>
<evidence type="ECO:0000256" key="1">
    <source>
        <dbReference type="PROSITE-ProRule" id="PRU00047"/>
    </source>
</evidence>